<dbReference type="Proteomes" id="UP001500866">
    <property type="component" value="Unassembled WGS sequence"/>
</dbReference>
<sequence>MGNLSKSSETPSKSSEWQSISSDTAPESSEKLVNHKVYKQNASVHKKYAR</sequence>
<evidence type="ECO:0000313" key="2">
    <source>
        <dbReference type="EMBL" id="GAA0594455.1"/>
    </source>
</evidence>
<comment type="caution">
    <text evidence="2">The sequence shown here is derived from an EMBL/GenBank/DDBJ whole genome shotgun (WGS) entry which is preliminary data.</text>
</comment>
<evidence type="ECO:0000256" key="1">
    <source>
        <dbReference type="SAM" id="MobiDB-lite"/>
    </source>
</evidence>
<proteinExistence type="predicted"/>
<protein>
    <submittedName>
        <fullName evidence="2">Uncharacterized protein</fullName>
    </submittedName>
</protein>
<keyword evidence="3" id="KW-1185">Reference proteome</keyword>
<feature type="compositionally biased region" description="Low complexity" evidence="1">
    <location>
        <begin position="1"/>
        <end position="19"/>
    </location>
</feature>
<gene>
    <name evidence="2" type="ORF">GCM10009001_08210</name>
</gene>
<evidence type="ECO:0000313" key="3">
    <source>
        <dbReference type="Proteomes" id="UP001500866"/>
    </source>
</evidence>
<accession>A0ABN1FNG4</accession>
<dbReference type="EMBL" id="BAAADS010000006">
    <property type="protein sequence ID" value="GAA0594455.1"/>
    <property type="molecule type" value="Genomic_DNA"/>
</dbReference>
<feature type="compositionally biased region" description="Basic residues" evidence="1">
    <location>
        <begin position="34"/>
        <end position="50"/>
    </location>
</feature>
<name>A0ABN1FNG4_9BACI</name>
<feature type="region of interest" description="Disordered" evidence="1">
    <location>
        <begin position="1"/>
        <end position="50"/>
    </location>
</feature>
<organism evidence="2 3">
    <name type="scientific">Virgibacillus siamensis</name>
    <dbReference type="NCBI Taxonomy" id="480071"/>
    <lineage>
        <taxon>Bacteria</taxon>
        <taxon>Bacillati</taxon>
        <taxon>Bacillota</taxon>
        <taxon>Bacilli</taxon>
        <taxon>Bacillales</taxon>
        <taxon>Bacillaceae</taxon>
        <taxon>Virgibacillus</taxon>
    </lineage>
</organism>
<reference evidence="2 3" key="1">
    <citation type="journal article" date="2019" name="Int. J. Syst. Evol. Microbiol.">
        <title>The Global Catalogue of Microorganisms (GCM) 10K type strain sequencing project: providing services to taxonomists for standard genome sequencing and annotation.</title>
        <authorList>
            <consortium name="The Broad Institute Genomics Platform"/>
            <consortium name="The Broad Institute Genome Sequencing Center for Infectious Disease"/>
            <person name="Wu L."/>
            <person name="Ma J."/>
        </authorList>
    </citation>
    <scope>NUCLEOTIDE SEQUENCE [LARGE SCALE GENOMIC DNA]</scope>
    <source>
        <strain evidence="2 3">JCM 15395</strain>
    </source>
</reference>